<evidence type="ECO:0000256" key="4">
    <source>
        <dbReference type="ARBA" id="ARBA00022801"/>
    </source>
</evidence>
<reference evidence="10" key="3">
    <citation type="submission" date="2025-09" db="UniProtKB">
        <authorList>
            <consortium name="Ensembl"/>
        </authorList>
    </citation>
    <scope>IDENTIFICATION</scope>
</reference>
<dbReference type="AlphaFoldDB" id="A0A9L0K4I4"/>
<evidence type="ECO:0000256" key="1">
    <source>
        <dbReference type="ARBA" id="ARBA00004123"/>
    </source>
</evidence>
<keyword evidence="5 9" id="KW-0904">Protein phosphatase</keyword>
<keyword evidence="4 9" id="KW-0378">Hydrolase</keyword>
<evidence type="ECO:0000256" key="5">
    <source>
        <dbReference type="ARBA" id="ARBA00022912"/>
    </source>
</evidence>
<proteinExistence type="inferred from homology"/>
<evidence type="ECO:0000256" key="9">
    <source>
        <dbReference type="RuleBase" id="RU369031"/>
    </source>
</evidence>
<comment type="subcellular location">
    <subcellularLocation>
        <location evidence="1 9">Nucleus</location>
    </subcellularLocation>
</comment>
<evidence type="ECO:0000313" key="11">
    <source>
        <dbReference type="Proteomes" id="UP000694387"/>
    </source>
</evidence>
<comment type="similarity">
    <text evidence="2 9">Belongs to the SSU72 phosphatase family.</text>
</comment>
<name>A0A9L0K4I4_EQUAS</name>
<dbReference type="EC" id="3.1.3.16" evidence="9"/>
<evidence type="ECO:0000256" key="2">
    <source>
        <dbReference type="ARBA" id="ARBA00008978"/>
    </source>
</evidence>
<keyword evidence="6 9" id="KW-0539">Nucleus</keyword>
<comment type="catalytic activity">
    <reaction evidence="7 9">
        <text>O-phospho-L-seryl-[protein] + H2O = L-seryl-[protein] + phosphate</text>
        <dbReference type="Rhea" id="RHEA:20629"/>
        <dbReference type="Rhea" id="RHEA-COMP:9863"/>
        <dbReference type="Rhea" id="RHEA-COMP:11604"/>
        <dbReference type="ChEBI" id="CHEBI:15377"/>
        <dbReference type="ChEBI" id="CHEBI:29999"/>
        <dbReference type="ChEBI" id="CHEBI:43474"/>
        <dbReference type="ChEBI" id="CHEBI:83421"/>
        <dbReference type="EC" id="3.1.3.16"/>
    </reaction>
</comment>
<evidence type="ECO:0000256" key="6">
    <source>
        <dbReference type="ARBA" id="ARBA00023242"/>
    </source>
</evidence>
<dbReference type="Ensembl" id="ENSEAST00005062183.1">
    <property type="protein sequence ID" value="ENSEASP00005060396.1"/>
    <property type="gene ID" value="ENSEASG00005014497.2"/>
</dbReference>
<sequence>MPSSPLRVAVVCSSNQNRSMEAHNILSKRGFSVRSFGTGTHVKLPGPAPDKPNVYDFKTTYDQMYNDLLRKDKELYTQNGILHMLDRNKRIKPRPERFQNCRDLFDLILTCEERVYDQVVEDLNSREQETCQPVHVINVDIQDNHEEATLGAFLICELCQCVSSQCSCSCPLLWAGPGVREKLWEPLCALGQESRSAWPGAPSSSPCQREMTMTIPSTQGFHHESDCHTI</sequence>
<reference evidence="10 11" key="1">
    <citation type="journal article" date="2020" name="Nat. Commun.">
        <title>Donkey genomes provide new insights into domestication and selection for coat color.</title>
        <authorList>
            <person name="Wang"/>
            <person name="C."/>
            <person name="Li"/>
            <person name="H."/>
            <person name="Guo"/>
            <person name="Y."/>
            <person name="Huang"/>
            <person name="J."/>
            <person name="Sun"/>
            <person name="Y."/>
            <person name="Min"/>
            <person name="J."/>
            <person name="Wang"/>
            <person name="J."/>
            <person name="Fang"/>
            <person name="X."/>
            <person name="Zhao"/>
            <person name="Z."/>
            <person name="Wang"/>
            <person name="S."/>
            <person name="Zhang"/>
            <person name="Y."/>
            <person name="Liu"/>
            <person name="Q."/>
            <person name="Jiang"/>
            <person name="Q."/>
            <person name="Wang"/>
            <person name="X."/>
            <person name="Guo"/>
            <person name="Y."/>
            <person name="Yang"/>
            <person name="C."/>
            <person name="Wang"/>
            <person name="Y."/>
            <person name="Tian"/>
            <person name="F."/>
            <person name="Zhuang"/>
            <person name="G."/>
            <person name="Fan"/>
            <person name="Y."/>
            <person name="Gao"/>
            <person name="Q."/>
            <person name="Li"/>
            <person name="Y."/>
            <person name="Ju"/>
            <person name="Z."/>
            <person name="Li"/>
            <person name="J."/>
            <person name="Li"/>
            <person name="R."/>
            <person name="Hou"/>
            <person name="M."/>
            <person name="Yang"/>
            <person name="G."/>
            <person name="Liu"/>
            <person name="G."/>
            <person name="Liu"/>
            <person name="W."/>
            <person name="Guo"/>
            <person name="J."/>
            <person name="Pan"/>
            <person name="S."/>
            <person name="Fan"/>
            <person name="G."/>
            <person name="Zhang"/>
            <person name="W."/>
            <person name="Zhang"/>
            <person name="R."/>
            <person name="Yu"/>
            <person name="J."/>
            <person name="Zhang"/>
            <person name="X."/>
            <person name="Yin"/>
            <person name="Q."/>
            <person name="Ji"/>
            <person name="C."/>
            <person name="Jin"/>
            <person name="Y."/>
            <person name="Yue"/>
            <person name="G."/>
            <person name="Liu"/>
            <person name="M."/>
            <person name="Xu"/>
            <person name="J."/>
            <person name="Liu"/>
            <person name="S."/>
            <person name="Jordana"/>
            <person name="J."/>
            <person name="Noce"/>
            <person name="A."/>
            <person name="Amills"/>
            <person name="M."/>
            <person name="Wu"/>
            <person name="D.D."/>
            <person name="Li"/>
            <person name="S."/>
            <person name="Zhou"/>
            <person name="X. and Zhong"/>
            <person name="J."/>
        </authorList>
    </citation>
    <scope>NUCLEOTIDE SEQUENCE [LARGE SCALE GENOMIC DNA]</scope>
</reference>
<dbReference type="Gene3D" id="3.40.50.2300">
    <property type="match status" value="2"/>
</dbReference>
<evidence type="ECO:0000313" key="10">
    <source>
        <dbReference type="Ensembl" id="ENSEASP00005060396.1"/>
    </source>
</evidence>
<dbReference type="GO" id="GO:0005654">
    <property type="term" value="C:nucleoplasm"/>
    <property type="evidence" value="ECO:0007669"/>
    <property type="project" value="Ensembl"/>
</dbReference>
<dbReference type="GeneTree" id="ENSGT00390000010165"/>
<dbReference type="GO" id="GO:0180010">
    <property type="term" value="P:co-transcriptional mRNA 3'-end processing, cleavage and polyadenylation pathway"/>
    <property type="evidence" value="ECO:0007669"/>
    <property type="project" value="Ensembl"/>
</dbReference>
<evidence type="ECO:0000256" key="7">
    <source>
        <dbReference type="ARBA" id="ARBA00047761"/>
    </source>
</evidence>
<reference evidence="10" key="2">
    <citation type="submission" date="2025-08" db="UniProtKB">
        <authorList>
            <consortium name="Ensembl"/>
        </authorList>
    </citation>
    <scope>IDENTIFICATION</scope>
</reference>
<dbReference type="GO" id="GO:0008420">
    <property type="term" value="F:RNA polymerase II CTD heptapeptide repeat phosphatase activity"/>
    <property type="evidence" value="ECO:0007669"/>
    <property type="project" value="Ensembl"/>
</dbReference>
<dbReference type="Proteomes" id="UP000694387">
    <property type="component" value="Chromosome 5"/>
</dbReference>
<keyword evidence="3 9" id="KW-0507">mRNA processing</keyword>
<comment type="function">
    <text evidence="9">Protein phosphatase that catalyzes the dephosphorylation of the C-terminal domain of RNA polymerase II. Plays a role in RNA processing and termination.</text>
</comment>
<keyword evidence="11" id="KW-1185">Reference proteome</keyword>
<dbReference type="FunFam" id="3.40.50.2300:FF:000039">
    <property type="entry name" value="RNA polymerase II subunit A C-terminal domain phosphatase"/>
    <property type="match status" value="1"/>
</dbReference>
<accession>A0A9L0K4I4</accession>
<dbReference type="PANTHER" id="PTHR20383">
    <property type="entry name" value="RNA POLYMERASE II SUBUNIT A C-TERMINAL DOMAIN PHOSPHATASE"/>
    <property type="match status" value="1"/>
</dbReference>
<comment type="catalytic activity">
    <reaction evidence="8 9">
        <text>O-phospho-L-threonyl-[protein] + H2O = L-threonyl-[protein] + phosphate</text>
        <dbReference type="Rhea" id="RHEA:47004"/>
        <dbReference type="Rhea" id="RHEA-COMP:11060"/>
        <dbReference type="Rhea" id="RHEA-COMP:11605"/>
        <dbReference type="ChEBI" id="CHEBI:15377"/>
        <dbReference type="ChEBI" id="CHEBI:30013"/>
        <dbReference type="ChEBI" id="CHEBI:43474"/>
        <dbReference type="ChEBI" id="CHEBI:61977"/>
        <dbReference type="EC" id="3.1.3.16"/>
    </reaction>
</comment>
<dbReference type="GO" id="GO:0005829">
    <property type="term" value="C:cytosol"/>
    <property type="evidence" value="ECO:0007669"/>
    <property type="project" value="Ensembl"/>
</dbReference>
<protein>
    <recommendedName>
        <fullName evidence="9">RNA polymerase II subunit A C-terminal domain phosphatase SSU72</fullName>
        <shortName evidence="9">CTD phosphatase SSU72</shortName>
        <ecNumber evidence="9">3.1.3.16</ecNumber>
    </recommendedName>
</protein>
<dbReference type="InterPro" id="IPR006811">
    <property type="entry name" value="RNA_pol_II_suA"/>
</dbReference>
<dbReference type="Pfam" id="PF04722">
    <property type="entry name" value="Ssu72"/>
    <property type="match status" value="1"/>
</dbReference>
<organism evidence="10 11">
    <name type="scientific">Equus asinus</name>
    <name type="common">Donkey</name>
    <name type="synonym">Equus africanus asinus</name>
    <dbReference type="NCBI Taxonomy" id="9793"/>
    <lineage>
        <taxon>Eukaryota</taxon>
        <taxon>Metazoa</taxon>
        <taxon>Chordata</taxon>
        <taxon>Craniata</taxon>
        <taxon>Vertebrata</taxon>
        <taxon>Euteleostomi</taxon>
        <taxon>Mammalia</taxon>
        <taxon>Eutheria</taxon>
        <taxon>Laurasiatheria</taxon>
        <taxon>Perissodactyla</taxon>
        <taxon>Equidae</taxon>
        <taxon>Equus</taxon>
    </lineage>
</organism>
<dbReference type="FunFam" id="3.40.50.2300:FF:000066">
    <property type="entry name" value="RNA polymerase II subunit A C-terminal domain phosphatase SSU72"/>
    <property type="match status" value="1"/>
</dbReference>
<gene>
    <name evidence="10" type="primary">SSU72</name>
</gene>
<evidence type="ECO:0000256" key="8">
    <source>
        <dbReference type="ARBA" id="ARBA00048336"/>
    </source>
</evidence>
<evidence type="ECO:0000256" key="3">
    <source>
        <dbReference type="ARBA" id="ARBA00022664"/>
    </source>
</evidence>